<keyword evidence="9" id="KW-0496">Mitochondrion</keyword>
<keyword evidence="7" id="KW-1000">Mitochondrion outer membrane</keyword>
<keyword evidence="6" id="KW-0812">Transmembrane</keyword>
<accession>A0A9W7W0Y4</accession>
<evidence type="ECO:0000256" key="1">
    <source>
        <dbReference type="ARBA" id="ARBA00001933"/>
    </source>
</evidence>
<comment type="cofactor">
    <cofactor evidence="1">
        <name>pyridoxal 5'-phosphate</name>
        <dbReference type="ChEBI" id="CHEBI:597326"/>
    </cofactor>
</comment>
<dbReference type="PROSITE" id="PS00901">
    <property type="entry name" value="CYS_SYNTHASE"/>
    <property type="match status" value="1"/>
</dbReference>
<dbReference type="GO" id="GO:0004124">
    <property type="term" value="F:cysteine synthase activity"/>
    <property type="evidence" value="ECO:0007669"/>
    <property type="project" value="UniProtKB-EC"/>
</dbReference>
<evidence type="ECO:0000256" key="3">
    <source>
        <dbReference type="ARBA" id="ARBA00007103"/>
    </source>
</evidence>
<keyword evidence="5" id="KW-0808">Transferase</keyword>
<evidence type="ECO:0000256" key="14">
    <source>
        <dbReference type="ARBA" id="ARBA00078545"/>
    </source>
</evidence>
<dbReference type="InterPro" id="IPR050214">
    <property type="entry name" value="Cys_Synth/Cystath_Beta-Synth"/>
</dbReference>
<evidence type="ECO:0000256" key="7">
    <source>
        <dbReference type="ARBA" id="ARBA00022787"/>
    </source>
</evidence>
<dbReference type="FunFam" id="3.40.50.1100:FF:000096">
    <property type="entry name" value="Related to cysteine synthase"/>
    <property type="match status" value="1"/>
</dbReference>
<dbReference type="Pfam" id="PF00291">
    <property type="entry name" value="PALP"/>
    <property type="match status" value="1"/>
</dbReference>
<dbReference type="PANTHER" id="PTHR10314">
    <property type="entry name" value="CYSTATHIONINE BETA-SYNTHASE"/>
    <property type="match status" value="1"/>
</dbReference>
<evidence type="ECO:0000256" key="2">
    <source>
        <dbReference type="ARBA" id="ARBA00004572"/>
    </source>
</evidence>
<evidence type="ECO:0000313" key="17">
    <source>
        <dbReference type="EMBL" id="KAH9826268.1"/>
    </source>
</evidence>
<dbReference type="GO" id="GO:0005741">
    <property type="term" value="C:mitochondrial outer membrane"/>
    <property type="evidence" value="ECO:0007669"/>
    <property type="project" value="UniProtKB-SubCell"/>
</dbReference>
<keyword evidence="10" id="KW-0472">Membrane</keyword>
<dbReference type="Proteomes" id="UP001138500">
    <property type="component" value="Unassembled WGS sequence"/>
</dbReference>
<evidence type="ECO:0000256" key="8">
    <source>
        <dbReference type="ARBA" id="ARBA00022989"/>
    </source>
</evidence>
<evidence type="ECO:0000256" key="5">
    <source>
        <dbReference type="ARBA" id="ARBA00022679"/>
    </source>
</evidence>
<name>A0A9W7W0Y4_9PEZI</name>
<keyword evidence="18" id="KW-1185">Reference proteome</keyword>
<evidence type="ECO:0000256" key="4">
    <source>
        <dbReference type="ARBA" id="ARBA00012681"/>
    </source>
</evidence>
<comment type="catalytic activity">
    <reaction evidence="11">
        <text>O-acetyl-L-serine + hydrogen sulfide = L-cysteine + acetate</text>
        <dbReference type="Rhea" id="RHEA:14829"/>
        <dbReference type="ChEBI" id="CHEBI:29919"/>
        <dbReference type="ChEBI" id="CHEBI:30089"/>
        <dbReference type="ChEBI" id="CHEBI:35235"/>
        <dbReference type="ChEBI" id="CHEBI:58340"/>
        <dbReference type="EC" id="2.5.1.47"/>
    </reaction>
</comment>
<evidence type="ECO:0000256" key="9">
    <source>
        <dbReference type="ARBA" id="ARBA00023128"/>
    </source>
</evidence>
<reference evidence="17 18" key="2">
    <citation type="journal article" date="2021" name="Curr. Genet.">
        <title>Genetic response to nitrogen starvation in the aggressive Eucalyptus foliar pathogen Teratosphaeria destructans.</title>
        <authorList>
            <person name="Havenga M."/>
            <person name="Wingfield B.D."/>
            <person name="Wingfield M.J."/>
            <person name="Dreyer L.L."/>
            <person name="Roets F."/>
            <person name="Aylward J."/>
        </authorList>
    </citation>
    <scope>NUCLEOTIDE SEQUENCE [LARGE SCALE GENOMIC DNA]</scope>
    <source>
        <strain evidence="17">CMW44962</strain>
    </source>
</reference>
<dbReference type="SUPFAM" id="SSF53686">
    <property type="entry name" value="Tryptophan synthase beta subunit-like PLP-dependent enzymes"/>
    <property type="match status" value="1"/>
</dbReference>
<evidence type="ECO:0000256" key="15">
    <source>
        <dbReference type="ARBA" id="ARBA00079149"/>
    </source>
</evidence>
<dbReference type="InterPro" id="IPR001926">
    <property type="entry name" value="TrpB-like_PALP"/>
</dbReference>
<evidence type="ECO:0000256" key="13">
    <source>
        <dbReference type="ARBA" id="ARBA00078263"/>
    </source>
</evidence>
<evidence type="ECO:0000259" key="16">
    <source>
        <dbReference type="Pfam" id="PF00291"/>
    </source>
</evidence>
<protein>
    <recommendedName>
        <fullName evidence="12">Cysteine synthase 2</fullName>
        <ecNumber evidence="4">2.5.1.47</ecNumber>
    </recommendedName>
    <alternativeName>
        <fullName evidence="14">Cysteine synthase-like protein</fullName>
    </alternativeName>
    <alternativeName>
        <fullName evidence="13">O-acetylserine (thiol)-lyase 2</fullName>
    </alternativeName>
    <alternativeName>
        <fullName evidence="15">O-acetylserine sulfhydrylase 2</fullName>
    </alternativeName>
</protein>
<dbReference type="Gene3D" id="3.40.50.1100">
    <property type="match status" value="2"/>
</dbReference>
<dbReference type="InterPro" id="IPR001216">
    <property type="entry name" value="P-phosphate_BS"/>
</dbReference>
<evidence type="ECO:0000256" key="6">
    <source>
        <dbReference type="ARBA" id="ARBA00022692"/>
    </source>
</evidence>
<dbReference type="AlphaFoldDB" id="A0A9W7W0Y4"/>
<dbReference type="GO" id="GO:0006535">
    <property type="term" value="P:cysteine biosynthetic process from serine"/>
    <property type="evidence" value="ECO:0007669"/>
    <property type="project" value="InterPro"/>
</dbReference>
<dbReference type="CDD" id="cd01561">
    <property type="entry name" value="CBS_like"/>
    <property type="match status" value="1"/>
</dbReference>
<organism evidence="17 18">
    <name type="scientific">Teratosphaeria destructans</name>
    <dbReference type="NCBI Taxonomy" id="418781"/>
    <lineage>
        <taxon>Eukaryota</taxon>
        <taxon>Fungi</taxon>
        <taxon>Dikarya</taxon>
        <taxon>Ascomycota</taxon>
        <taxon>Pezizomycotina</taxon>
        <taxon>Dothideomycetes</taxon>
        <taxon>Dothideomycetidae</taxon>
        <taxon>Mycosphaerellales</taxon>
        <taxon>Teratosphaeriaceae</taxon>
        <taxon>Teratosphaeria</taxon>
    </lineage>
</organism>
<reference evidence="17 18" key="1">
    <citation type="journal article" date="2018" name="IMA Fungus">
        <title>IMA Genome-F 10: Nine draft genome sequences of Claviceps purpurea s.lat., including C. arundinis, C. humidiphila, and C. cf. spartinae, pseudomolecules for the pitch canker pathogen Fusarium circinatum, draft genome of Davidsoniella eucalypti, Grosmannia galeiformis, Quambalaria eucalypti, and Teratosphaeria destructans.</title>
        <authorList>
            <person name="Wingfield B.D."/>
            <person name="Liu M."/>
            <person name="Nguyen H.D."/>
            <person name="Lane F.A."/>
            <person name="Morgan S.W."/>
            <person name="De Vos L."/>
            <person name="Wilken P.M."/>
            <person name="Duong T.A."/>
            <person name="Aylward J."/>
            <person name="Coetzee M.P."/>
            <person name="Dadej K."/>
            <person name="De Beer Z.W."/>
            <person name="Findlay W."/>
            <person name="Havenga M."/>
            <person name="Kolarik M."/>
            <person name="Menzies J.G."/>
            <person name="Naidoo K."/>
            <person name="Pochopski O."/>
            <person name="Shoukouhi P."/>
            <person name="Santana Q.C."/>
            <person name="Seifert K.A."/>
            <person name="Soal N."/>
            <person name="Steenkamp E.T."/>
            <person name="Tatham C.T."/>
            <person name="van der Nest M.A."/>
            <person name="Wingfield M.J."/>
        </authorList>
    </citation>
    <scope>NUCLEOTIDE SEQUENCE [LARGE SCALE GENOMIC DNA]</scope>
    <source>
        <strain evidence="17">CMW44962</strain>
    </source>
</reference>
<keyword evidence="8" id="KW-1133">Transmembrane helix</keyword>
<dbReference type="EMBL" id="RIBY02002012">
    <property type="protein sequence ID" value="KAH9826268.1"/>
    <property type="molecule type" value="Genomic_DNA"/>
</dbReference>
<gene>
    <name evidence="17" type="ORF">Tdes44962_MAKER03652</name>
</gene>
<evidence type="ECO:0000256" key="10">
    <source>
        <dbReference type="ARBA" id="ARBA00023136"/>
    </source>
</evidence>
<feature type="domain" description="Tryptophan synthase beta chain-like PALP" evidence="16">
    <location>
        <begin position="180"/>
        <end position="499"/>
    </location>
</feature>
<evidence type="ECO:0000256" key="11">
    <source>
        <dbReference type="ARBA" id="ARBA00047931"/>
    </source>
</evidence>
<proteinExistence type="inferred from homology"/>
<dbReference type="OrthoDB" id="10259545at2759"/>
<evidence type="ECO:0000256" key="12">
    <source>
        <dbReference type="ARBA" id="ARBA00072090"/>
    </source>
</evidence>
<comment type="similarity">
    <text evidence="3">Belongs to the cysteine synthase/cystathionine beta-synthase family.</text>
</comment>
<comment type="subcellular location">
    <subcellularLocation>
        <location evidence="2">Mitochondrion outer membrane</location>
        <topology evidence="2">Single-pass membrane protein</topology>
    </subcellularLocation>
</comment>
<dbReference type="InterPro" id="IPR036052">
    <property type="entry name" value="TrpB-like_PALP_sf"/>
</dbReference>
<sequence length="531" mass="58333">MCSSVNGHSKGACRFGTSCLRSSGKKLGPRHHDRYLCSCHLLLQHHCTNIKIHILLPDSEGSRSSMGWVGDFFASFWARILDNKGKITSTGGFLLGIVATLAFKDFYPDLEHSFRRRLRQYRRIDTFHHSSIPGQQDYVRLEDHTRRKSSLIGLEDGATAGDQRRDRHEDCDEVPVGVAGLIGNTPLIKLESLSKATGCEVLAKCEYLNGAGNSPKDRVALSMINHAEQEGFLVPGRGDTIYEGTVGSTGISLAAVCRARGYKAHICMPNDQATEKSDLLLKLGATVERVKPASIVDQGQFVNMARRRAQEHTDDPSRPGKGFFADQFENTANYLAHQSSTGPEIYKQTHGRLDAFVAGAGTGGTISGVALYLKPLIKNLQVVLADPQGSGLYNKIKYGVMFSPTEAEGTRRRHQVDSIVEGIGVNRLTKNFQAGMELIDDAVKVTDEQAMKMARWLVEREGLFVGASSAVNTVGACATALRLQREGRRDVRVVTVLCDSGTRHLSKFWKEAGNVGGMEEVRLEDILDMRK</sequence>
<comment type="caution">
    <text evidence="17">The sequence shown here is derived from an EMBL/GenBank/DDBJ whole genome shotgun (WGS) entry which is preliminary data.</text>
</comment>
<dbReference type="EC" id="2.5.1.47" evidence="4"/>
<evidence type="ECO:0000313" key="18">
    <source>
        <dbReference type="Proteomes" id="UP001138500"/>
    </source>
</evidence>